<dbReference type="PANTHER" id="PTHR30055:SF146">
    <property type="entry name" value="HTH-TYPE TRANSCRIPTIONAL DUAL REGULATOR CECR"/>
    <property type="match status" value="1"/>
</dbReference>
<dbReference type="GO" id="GO:0003700">
    <property type="term" value="F:DNA-binding transcription factor activity"/>
    <property type="evidence" value="ECO:0007669"/>
    <property type="project" value="TreeGrafter"/>
</dbReference>
<dbReference type="FunFam" id="1.10.10.60:FF:000141">
    <property type="entry name" value="TetR family transcriptional regulator"/>
    <property type="match status" value="1"/>
</dbReference>
<dbReference type="RefSeq" id="WP_113945092.1">
    <property type="nucleotide sequence ID" value="NZ_JBHEEG010000006.1"/>
</dbReference>
<dbReference type="AlphaFoldDB" id="A0A366DTE8"/>
<protein>
    <submittedName>
        <fullName evidence="6">TetR family transcriptional regulator</fullName>
    </submittedName>
</protein>
<dbReference type="SUPFAM" id="SSF46689">
    <property type="entry name" value="Homeodomain-like"/>
    <property type="match status" value="1"/>
</dbReference>
<dbReference type="OrthoDB" id="9816431at2"/>
<dbReference type="EMBL" id="QNRH01000005">
    <property type="protein sequence ID" value="RBO93362.1"/>
    <property type="molecule type" value="Genomic_DNA"/>
</dbReference>
<keyword evidence="2 4" id="KW-0238">DNA-binding</keyword>
<dbReference type="GO" id="GO:0000976">
    <property type="term" value="F:transcription cis-regulatory region binding"/>
    <property type="evidence" value="ECO:0007669"/>
    <property type="project" value="TreeGrafter"/>
</dbReference>
<accession>A0A366DTE8</accession>
<dbReference type="InterPro" id="IPR039536">
    <property type="entry name" value="TetR_C_Proteobacteria"/>
</dbReference>
<dbReference type="PRINTS" id="PR00455">
    <property type="entry name" value="HTHTETR"/>
</dbReference>
<dbReference type="InterPro" id="IPR001647">
    <property type="entry name" value="HTH_TetR"/>
</dbReference>
<dbReference type="Pfam" id="PF14246">
    <property type="entry name" value="TetR_C_7"/>
    <property type="match status" value="1"/>
</dbReference>
<dbReference type="PANTHER" id="PTHR30055">
    <property type="entry name" value="HTH-TYPE TRANSCRIPTIONAL REGULATOR RUTR"/>
    <property type="match status" value="1"/>
</dbReference>
<dbReference type="InterPro" id="IPR050109">
    <property type="entry name" value="HTH-type_TetR-like_transc_reg"/>
</dbReference>
<keyword evidence="7" id="KW-1185">Reference proteome</keyword>
<organism evidence="6 7">
    <name type="scientific">Pseudochrobactrum asaccharolyticum</name>
    <dbReference type="NCBI Taxonomy" id="354351"/>
    <lineage>
        <taxon>Bacteria</taxon>
        <taxon>Pseudomonadati</taxon>
        <taxon>Pseudomonadota</taxon>
        <taxon>Alphaproteobacteria</taxon>
        <taxon>Hyphomicrobiales</taxon>
        <taxon>Brucellaceae</taxon>
        <taxon>Pseudochrobactrum</taxon>
    </lineage>
</organism>
<sequence>MTDIKQSQNGRHGAGQDPVKRQKILDGAQNVFLRMGFDAASMNDITREAGVSKSTIYVYFESKDELFEALCEQHRSILFTQINTIIGEGLSCKEGLIAYGIALVPLVTSDMVISAQRTILGVTERKPEIGVRFYERGPRRGLLVLKTYIETLVEQGAICVPDVQHAAYQLAELFLAGIYRQRLFAYMEEAPTPEQIRYNVESAVNMFFAAYGTKPDTQATV</sequence>
<feature type="DNA-binding region" description="H-T-H motif" evidence="4">
    <location>
        <begin position="41"/>
        <end position="60"/>
    </location>
</feature>
<dbReference type="Gene3D" id="1.10.357.10">
    <property type="entry name" value="Tetracycline Repressor, domain 2"/>
    <property type="match status" value="2"/>
</dbReference>
<proteinExistence type="predicted"/>
<evidence type="ECO:0000313" key="6">
    <source>
        <dbReference type="EMBL" id="RBO93362.1"/>
    </source>
</evidence>
<dbReference type="InterPro" id="IPR009057">
    <property type="entry name" value="Homeodomain-like_sf"/>
</dbReference>
<evidence type="ECO:0000259" key="5">
    <source>
        <dbReference type="PROSITE" id="PS50977"/>
    </source>
</evidence>
<dbReference type="Proteomes" id="UP000252893">
    <property type="component" value="Unassembled WGS sequence"/>
</dbReference>
<keyword evidence="1" id="KW-0805">Transcription regulation</keyword>
<reference evidence="6 7" key="1">
    <citation type="submission" date="2018-06" db="EMBL/GenBank/DDBJ databases">
        <title>Genomic Encyclopedia of Type Strains, Phase IV (KMG-IV): sequencing the most valuable type-strain genomes for metagenomic binning, comparative biology and taxonomic classification.</title>
        <authorList>
            <person name="Goeker M."/>
        </authorList>
    </citation>
    <scope>NUCLEOTIDE SEQUENCE [LARGE SCALE GENOMIC DNA]</scope>
    <source>
        <strain evidence="6 7">DSM 25619</strain>
    </source>
</reference>
<dbReference type="PROSITE" id="PS50977">
    <property type="entry name" value="HTH_TETR_2"/>
    <property type="match status" value="1"/>
</dbReference>
<evidence type="ECO:0000256" key="4">
    <source>
        <dbReference type="PROSITE-ProRule" id="PRU00335"/>
    </source>
</evidence>
<evidence type="ECO:0000256" key="1">
    <source>
        <dbReference type="ARBA" id="ARBA00023015"/>
    </source>
</evidence>
<name>A0A366DTE8_9HYPH</name>
<dbReference type="Pfam" id="PF00440">
    <property type="entry name" value="TetR_N"/>
    <property type="match status" value="1"/>
</dbReference>
<evidence type="ECO:0000256" key="3">
    <source>
        <dbReference type="ARBA" id="ARBA00023163"/>
    </source>
</evidence>
<evidence type="ECO:0000256" key="2">
    <source>
        <dbReference type="ARBA" id="ARBA00023125"/>
    </source>
</evidence>
<keyword evidence="3" id="KW-0804">Transcription</keyword>
<feature type="domain" description="HTH tetR-type" evidence="5">
    <location>
        <begin position="18"/>
        <end position="78"/>
    </location>
</feature>
<evidence type="ECO:0000313" key="7">
    <source>
        <dbReference type="Proteomes" id="UP000252893"/>
    </source>
</evidence>
<gene>
    <name evidence="6" type="ORF">DFR47_10579</name>
</gene>
<comment type="caution">
    <text evidence="6">The sequence shown here is derived from an EMBL/GenBank/DDBJ whole genome shotgun (WGS) entry which is preliminary data.</text>
</comment>